<accession>A0A2P6VKA2</accession>
<name>A0A2P6VKA2_9CHLO</name>
<dbReference type="EMBL" id="LHPF02000004">
    <property type="protein sequence ID" value="PSC74531.1"/>
    <property type="molecule type" value="Genomic_DNA"/>
</dbReference>
<dbReference type="GO" id="GO:0016279">
    <property type="term" value="F:protein-lysine N-methyltransferase activity"/>
    <property type="evidence" value="ECO:0007669"/>
    <property type="project" value="TreeGrafter"/>
</dbReference>
<protein>
    <submittedName>
        <fullName evidence="1">SET domain-containing 4</fullName>
    </submittedName>
</protein>
<proteinExistence type="predicted"/>
<dbReference type="Gene3D" id="3.90.1410.10">
    <property type="entry name" value="set domain protein methyltransferase, domain 1"/>
    <property type="match status" value="1"/>
</dbReference>
<dbReference type="PANTHER" id="PTHR13271:SF133">
    <property type="entry name" value="SET DOMAIN-CONTAINING PROTEIN"/>
    <property type="match status" value="1"/>
</dbReference>
<evidence type="ECO:0000313" key="2">
    <source>
        <dbReference type="Proteomes" id="UP000239649"/>
    </source>
</evidence>
<keyword evidence="2" id="KW-1185">Reference proteome</keyword>
<sequence>MGVLLLRERSKARGSPVWGYIEQLPDSIDTPVRWEAAELEQLQYQPAIDEIRQQQASWRQQYDKFAAALQPGAGPCSWEDFLWAVENVRSRAFSGPYTGSSVGEKARTLGLLLAAGGGYTLWAHLPLEQALNGLISVLVFNIMYDLLISQKLKWYALCPVVDAINHNSLVESDVQFEYFQDQFVLSTKSAYAKGQQVFISYGSQANGSLLQYYGFTGTGWR</sequence>
<dbReference type="Proteomes" id="UP000239649">
    <property type="component" value="Unassembled WGS sequence"/>
</dbReference>
<dbReference type="CDD" id="cd10527">
    <property type="entry name" value="SET_LSMT"/>
    <property type="match status" value="1"/>
</dbReference>
<reference evidence="1 2" key="1">
    <citation type="journal article" date="2018" name="Plant J.">
        <title>Genome sequences of Chlorella sorokiniana UTEX 1602 and Micractinium conductrix SAG 241.80: implications to maltose excretion by a green alga.</title>
        <authorList>
            <person name="Arriola M.B."/>
            <person name="Velmurugan N."/>
            <person name="Zhang Y."/>
            <person name="Plunkett M.H."/>
            <person name="Hondzo H."/>
            <person name="Barney B.M."/>
        </authorList>
    </citation>
    <scope>NUCLEOTIDE SEQUENCE [LARGE SCALE GENOMIC DNA]</scope>
    <source>
        <strain evidence="1 2">SAG 241.80</strain>
    </source>
</reference>
<gene>
    <name evidence="1" type="ORF">C2E20_2178</name>
</gene>
<evidence type="ECO:0000313" key="1">
    <source>
        <dbReference type="EMBL" id="PSC74531.1"/>
    </source>
</evidence>
<dbReference type="OrthoDB" id="341421at2759"/>
<dbReference type="InterPro" id="IPR046341">
    <property type="entry name" value="SET_dom_sf"/>
</dbReference>
<comment type="caution">
    <text evidence="1">The sequence shown here is derived from an EMBL/GenBank/DDBJ whole genome shotgun (WGS) entry which is preliminary data.</text>
</comment>
<dbReference type="PANTHER" id="PTHR13271">
    <property type="entry name" value="UNCHARACTERIZED PUTATIVE METHYLTRANSFERASE"/>
    <property type="match status" value="1"/>
</dbReference>
<dbReference type="AlphaFoldDB" id="A0A2P6VKA2"/>
<dbReference type="STRING" id="554055.A0A2P6VKA2"/>
<dbReference type="SUPFAM" id="SSF82199">
    <property type="entry name" value="SET domain"/>
    <property type="match status" value="1"/>
</dbReference>
<organism evidence="1 2">
    <name type="scientific">Micractinium conductrix</name>
    <dbReference type="NCBI Taxonomy" id="554055"/>
    <lineage>
        <taxon>Eukaryota</taxon>
        <taxon>Viridiplantae</taxon>
        <taxon>Chlorophyta</taxon>
        <taxon>core chlorophytes</taxon>
        <taxon>Trebouxiophyceae</taxon>
        <taxon>Chlorellales</taxon>
        <taxon>Chlorellaceae</taxon>
        <taxon>Chlorella clade</taxon>
        <taxon>Micractinium</taxon>
    </lineage>
</organism>
<dbReference type="InterPro" id="IPR050600">
    <property type="entry name" value="SETD3_SETD6_MTase"/>
</dbReference>